<accession>A0ABT2KKL2</accession>
<evidence type="ECO:0000313" key="2">
    <source>
        <dbReference type="Proteomes" id="UP000217448"/>
    </source>
</evidence>
<dbReference type="RefSeq" id="WP_260348708.1">
    <property type="nucleotide sequence ID" value="NZ_NTHN02000011.1"/>
</dbReference>
<dbReference type="EMBL" id="NTHN02000011">
    <property type="protein sequence ID" value="MCT4370342.1"/>
    <property type="molecule type" value="Genomic_DNA"/>
</dbReference>
<name>A0ABT2KKL2_9RHOB</name>
<feature type="non-terminal residue" evidence="1">
    <location>
        <position position="1"/>
    </location>
</feature>
<keyword evidence="2" id="KW-1185">Reference proteome</keyword>
<reference evidence="2" key="1">
    <citation type="submission" date="2023-07" db="EMBL/GenBank/DDBJ databases">
        <title>Yangia mangrovi SAOS 153D genome.</title>
        <authorList>
            <person name="Verma A."/>
            <person name="Pal Y."/>
            <person name="Sundharam S."/>
            <person name="Bisht B."/>
            <person name="Srinivasan K."/>
        </authorList>
    </citation>
    <scope>NUCLEOTIDE SEQUENCE [LARGE SCALE GENOMIC DNA]</scope>
    <source>
        <strain evidence="2">SAOS 153D</strain>
    </source>
</reference>
<gene>
    <name evidence="1" type="ORF">CLG85_008415</name>
</gene>
<organism evidence="1 2">
    <name type="scientific">Alloyangia mangrovi</name>
    <dbReference type="NCBI Taxonomy" id="1779329"/>
    <lineage>
        <taxon>Bacteria</taxon>
        <taxon>Pseudomonadati</taxon>
        <taxon>Pseudomonadota</taxon>
        <taxon>Alphaproteobacteria</taxon>
        <taxon>Rhodobacterales</taxon>
        <taxon>Roseobacteraceae</taxon>
        <taxon>Alloyangia</taxon>
    </lineage>
</organism>
<comment type="caution">
    <text evidence="1">The sequence shown here is derived from an EMBL/GenBank/DDBJ whole genome shotgun (WGS) entry which is preliminary data.</text>
</comment>
<dbReference type="Proteomes" id="UP000217448">
    <property type="component" value="Unassembled WGS sequence"/>
</dbReference>
<sequence>SRNQNPDHNPPPAPKRALYAFRRRDVEGLSLSSRAKSPNSKSFHLYARVARFEIYDGQDLFSNYYSVDVTVNVSFLA</sequence>
<protein>
    <submittedName>
        <fullName evidence="1">Uncharacterized protein</fullName>
    </submittedName>
</protein>
<proteinExistence type="predicted"/>
<evidence type="ECO:0000313" key="1">
    <source>
        <dbReference type="EMBL" id="MCT4370342.1"/>
    </source>
</evidence>